<dbReference type="STRING" id="1206466.K0KR23"/>
<dbReference type="GO" id="GO:0004843">
    <property type="term" value="F:cysteine-type deubiquitinase activity"/>
    <property type="evidence" value="ECO:0007669"/>
    <property type="project" value="InterPro"/>
</dbReference>
<dbReference type="eggNOG" id="KOG1867">
    <property type="taxonomic scope" value="Eukaryota"/>
</dbReference>
<proteinExistence type="predicted"/>
<dbReference type="InterPro" id="IPR001394">
    <property type="entry name" value="Peptidase_C19_UCH"/>
</dbReference>
<dbReference type="AlphaFoldDB" id="K0KR23"/>
<keyword evidence="2" id="KW-0378">Hydrolase</keyword>
<evidence type="ECO:0000313" key="3">
    <source>
        <dbReference type="Proteomes" id="UP000009328"/>
    </source>
</evidence>
<dbReference type="PROSITE" id="PS00972">
    <property type="entry name" value="USP_1"/>
    <property type="match status" value="1"/>
</dbReference>
<dbReference type="InterPro" id="IPR028889">
    <property type="entry name" value="USP"/>
</dbReference>
<dbReference type="InterPro" id="IPR018200">
    <property type="entry name" value="USP_CS"/>
</dbReference>
<reference evidence="2 3" key="1">
    <citation type="journal article" date="2012" name="Eukaryot. Cell">
        <title>Draft genome sequence of Wickerhamomyces ciferrii NRRL Y-1031 F-60-10.</title>
        <authorList>
            <person name="Schneider J."/>
            <person name="Andrea H."/>
            <person name="Blom J."/>
            <person name="Jaenicke S."/>
            <person name="Ruckert C."/>
            <person name="Schorsch C."/>
            <person name="Szczepanowski R."/>
            <person name="Farwick M."/>
            <person name="Goesmann A."/>
            <person name="Puhler A."/>
            <person name="Schaffer S."/>
            <person name="Tauch A."/>
            <person name="Kohler T."/>
            <person name="Brinkrolf K."/>
        </authorList>
    </citation>
    <scope>NUCLEOTIDE SEQUENCE [LARGE SCALE GENOMIC DNA]</scope>
    <source>
        <strain evidence="3">ATCC 14091 / BCRC 22168 / CBS 111 / JCM 3599 / NBRC 0793 / NRRL Y-1031 F-60-10</strain>
    </source>
</reference>
<dbReference type="EMBL" id="CAIF01000200">
    <property type="protein sequence ID" value="CCH45581.1"/>
    <property type="molecule type" value="Genomic_DNA"/>
</dbReference>
<dbReference type="GO" id="GO:0005634">
    <property type="term" value="C:nucleus"/>
    <property type="evidence" value="ECO:0007669"/>
    <property type="project" value="TreeGrafter"/>
</dbReference>
<organism evidence="2 3">
    <name type="scientific">Wickerhamomyces ciferrii (strain ATCC 14091 / BCRC 22168 / CBS 111 / JCM 3599 / NBRC 0793 / NRRL Y-1031 F-60-10)</name>
    <name type="common">Yeast</name>
    <name type="synonym">Pichia ciferrii</name>
    <dbReference type="NCBI Taxonomy" id="1206466"/>
    <lineage>
        <taxon>Eukaryota</taxon>
        <taxon>Fungi</taxon>
        <taxon>Dikarya</taxon>
        <taxon>Ascomycota</taxon>
        <taxon>Saccharomycotina</taxon>
        <taxon>Saccharomycetes</taxon>
        <taxon>Phaffomycetales</taxon>
        <taxon>Wickerhamomycetaceae</taxon>
        <taxon>Wickerhamomyces</taxon>
    </lineage>
</organism>
<dbReference type="FunCoup" id="K0KR23">
    <property type="interactions" value="533"/>
</dbReference>
<name>K0KR23_WICCF</name>
<dbReference type="Gene3D" id="3.90.70.10">
    <property type="entry name" value="Cysteine proteinases"/>
    <property type="match status" value="1"/>
</dbReference>
<dbReference type="EC" id="3.1.2.15" evidence="2"/>
<dbReference type="Pfam" id="PF00443">
    <property type="entry name" value="UCH"/>
    <property type="match status" value="1"/>
</dbReference>
<keyword evidence="3" id="KW-1185">Reference proteome</keyword>
<comment type="caution">
    <text evidence="2">The sequence shown here is derived from an EMBL/GenBank/DDBJ whole genome shotgun (WGS) entry which is preliminary data.</text>
</comment>
<dbReference type="InParanoid" id="K0KR23"/>
<evidence type="ECO:0000259" key="1">
    <source>
        <dbReference type="PROSITE" id="PS50235"/>
    </source>
</evidence>
<dbReference type="InterPro" id="IPR038765">
    <property type="entry name" value="Papain-like_cys_pep_sf"/>
</dbReference>
<sequence>MMFGYFFEMVTNNLVFLDPIEIKKETQEDSIEDEDLIAKYSHPTSFKATTGLRGFVNMGSTCFMSSVLQTIIHNPIIRNYFMSEGHIDCLKGKNECITCCVDEIITDFFTSNKTSGFGPTSLLSAAWKSNKSLAGYSEQDAHEFWQFLVNELHHGLTSGDNHNSSTCDCVVHKAFSSDLQSSITCLECGNITNATDPMIDLSLEISGQNDNVVDCLRNFTQTEQLDIKYSCSKCNQRTNATKQLSILKFPNVLSLQLKRFKHNNQSIKIESFIKFPMFINMSEFATISNNVPQAGALNYELFAVVCHIGSVNTGHYITVIKNNEGKWFRFDDSVVTLLEWEQVSKLQAYLLFYMIHQL</sequence>
<gene>
    <name evidence="2" type="ORF">BN7_5163</name>
</gene>
<dbReference type="GO" id="GO:0005829">
    <property type="term" value="C:cytosol"/>
    <property type="evidence" value="ECO:0007669"/>
    <property type="project" value="TreeGrafter"/>
</dbReference>
<accession>K0KR23</accession>
<dbReference type="PROSITE" id="PS00973">
    <property type="entry name" value="USP_2"/>
    <property type="match status" value="1"/>
</dbReference>
<protein>
    <submittedName>
        <fullName evidence="2">Ubiquitin carboxyl-terminal hydrolase</fullName>
        <ecNumber evidence="2">3.1.2.15</ecNumber>
    </submittedName>
</protein>
<dbReference type="InterPro" id="IPR050164">
    <property type="entry name" value="Peptidase_C19"/>
</dbReference>
<dbReference type="SUPFAM" id="SSF54001">
    <property type="entry name" value="Cysteine proteinases"/>
    <property type="match status" value="1"/>
</dbReference>
<dbReference type="PROSITE" id="PS50235">
    <property type="entry name" value="USP_3"/>
    <property type="match status" value="1"/>
</dbReference>
<evidence type="ECO:0000313" key="2">
    <source>
        <dbReference type="EMBL" id="CCH45581.1"/>
    </source>
</evidence>
<dbReference type="PANTHER" id="PTHR24006:SF937">
    <property type="entry name" value="UBIQUITIN CARBOXYL-TERMINAL HYDROLASE"/>
    <property type="match status" value="1"/>
</dbReference>
<dbReference type="GO" id="GO:0016579">
    <property type="term" value="P:protein deubiquitination"/>
    <property type="evidence" value="ECO:0007669"/>
    <property type="project" value="InterPro"/>
</dbReference>
<dbReference type="HOGENOM" id="CLU_008279_1_1_1"/>
<feature type="domain" description="USP" evidence="1">
    <location>
        <begin position="53"/>
        <end position="356"/>
    </location>
</feature>
<dbReference type="PANTHER" id="PTHR24006">
    <property type="entry name" value="UBIQUITIN CARBOXYL-TERMINAL HYDROLASE"/>
    <property type="match status" value="1"/>
</dbReference>
<dbReference type="Proteomes" id="UP000009328">
    <property type="component" value="Unassembled WGS sequence"/>
</dbReference>